<dbReference type="Proteomes" id="UP000005938">
    <property type="component" value="Unassembled WGS sequence"/>
</dbReference>
<accession>I0W5J7</accession>
<dbReference type="InterPro" id="IPR001034">
    <property type="entry name" value="DeoR_HTH"/>
</dbReference>
<reference evidence="4 5" key="1">
    <citation type="journal article" date="2012" name="J. Bacteriol.">
        <title>Genome Sequence of the Halotolerant Bacterium Imtechella halotolerans K1T.</title>
        <authorList>
            <person name="Kumar S."/>
            <person name="Vikram S."/>
            <person name="Subramanian S."/>
            <person name="Raghava G.P."/>
            <person name="Pinnaka A.K."/>
        </authorList>
    </citation>
    <scope>NUCLEOTIDE SEQUENCE [LARGE SCALE GENOMIC DNA]</scope>
    <source>
        <strain evidence="4 5">K1</strain>
    </source>
</reference>
<evidence type="ECO:0000313" key="4">
    <source>
        <dbReference type="EMBL" id="EID71663.1"/>
    </source>
</evidence>
<dbReference type="InterPro" id="IPR051534">
    <property type="entry name" value="CBASS_pafABC_assoc_protein"/>
</dbReference>
<dbReference type="Pfam" id="PF08279">
    <property type="entry name" value="HTH_11"/>
    <property type="match status" value="1"/>
</dbReference>
<evidence type="ECO:0000259" key="3">
    <source>
        <dbReference type="PROSITE" id="PS51000"/>
    </source>
</evidence>
<dbReference type="STRING" id="946077.W5A_13435"/>
<sequence length="325" mass="37861">MDIKKRFDRILSVFIHLQSKPIVTAQELAERFNVSLRTIYRDIRSLEQAGVPLYSESGIGYSIVDGYKIPPTLFTQEEALSFVAAEKIMNVYVDKELGEHFSSALFKMKSVLRSSQKKEVSHISPSVLMRYDKNVFNKKVPSALSTLFKSISTKHQIILEYKNNSENSVSQRIVEPIGVFLENNYWYLIAYCHLRDGYRQFRADRIQSIKLLDIEFTLKHENLEAYLPSKTNDKNVSVRILVEKSIASYLVWDRNYYGFVEEINCGDKVEMRFMMNSLNNGFARWYLMFADKADIIEPDELHSQVLHLLEKSRTRINEKKVPSNK</sequence>
<comment type="caution">
    <text evidence="4">The sequence shown here is derived from an EMBL/GenBank/DDBJ whole genome shotgun (WGS) entry which is preliminary data.</text>
</comment>
<organism evidence="4 5">
    <name type="scientific">Imtechella halotolerans K1</name>
    <dbReference type="NCBI Taxonomy" id="946077"/>
    <lineage>
        <taxon>Bacteria</taxon>
        <taxon>Pseudomonadati</taxon>
        <taxon>Bacteroidota</taxon>
        <taxon>Flavobacteriia</taxon>
        <taxon>Flavobacteriales</taxon>
        <taxon>Flavobacteriaceae</taxon>
        <taxon>Imtechella</taxon>
    </lineage>
</organism>
<dbReference type="eggNOG" id="COG2378">
    <property type="taxonomic scope" value="Bacteria"/>
</dbReference>
<dbReference type="PIRSF" id="PIRSF016838">
    <property type="entry name" value="PafC"/>
    <property type="match status" value="1"/>
</dbReference>
<dbReference type="AlphaFoldDB" id="I0W5J7"/>
<dbReference type="PANTHER" id="PTHR34580:SF1">
    <property type="entry name" value="PROTEIN PAFC"/>
    <property type="match status" value="1"/>
</dbReference>
<dbReference type="PATRIC" id="fig|946077.3.peg.2717"/>
<dbReference type="InterPro" id="IPR026881">
    <property type="entry name" value="WYL_dom"/>
</dbReference>
<dbReference type="PROSITE" id="PS51000">
    <property type="entry name" value="HTH_DEOR_2"/>
    <property type="match status" value="1"/>
</dbReference>
<dbReference type="InterPro" id="IPR036388">
    <property type="entry name" value="WH-like_DNA-bd_sf"/>
</dbReference>
<keyword evidence="5" id="KW-1185">Reference proteome</keyword>
<evidence type="ECO:0000313" key="5">
    <source>
        <dbReference type="Proteomes" id="UP000005938"/>
    </source>
</evidence>
<proteinExistence type="predicted"/>
<dbReference type="RefSeq" id="WP_008241579.1">
    <property type="nucleotide sequence ID" value="NZ_AJJU01000041.1"/>
</dbReference>
<keyword evidence="2" id="KW-0804">Transcription</keyword>
<keyword evidence="1" id="KW-0805">Transcription regulation</keyword>
<dbReference type="EMBL" id="AJJU01000041">
    <property type="protein sequence ID" value="EID71663.1"/>
    <property type="molecule type" value="Genomic_DNA"/>
</dbReference>
<feature type="domain" description="HTH deoR-type" evidence="3">
    <location>
        <begin position="6"/>
        <end position="61"/>
    </location>
</feature>
<evidence type="ECO:0000256" key="1">
    <source>
        <dbReference type="ARBA" id="ARBA00023015"/>
    </source>
</evidence>
<dbReference type="GO" id="GO:0003700">
    <property type="term" value="F:DNA-binding transcription factor activity"/>
    <property type="evidence" value="ECO:0007669"/>
    <property type="project" value="InterPro"/>
</dbReference>
<dbReference type="Pfam" id="PF13280">
    <property type="entry name" value="WYL"/>
    <property type="match status" value="1"/>
</dbReference>
<dbReference type="PROSITE" id="PS52050">
    <property type="entry name" value="WYL"/>
    <property type="match status" value="1"/>
</dbReference>
<dbReference type="OrthoDB" id="9815009at2"/>
<dbReference type="InterPro" id="IPR028349">
    <property type="entry name" value="PafC-like"/>
</dbReference>
<dbReference type="PANTHER" id="PTHR34580">
    <property type="match status" value="1"/>
</dbReference>
<gene>
    <name evidence="4" type="ORF">W5A_13435</name>
</gene>
<name>I0W5J7_9FLAO</name>
<evidence type="ECO:0000256" key="2">
    <source>
        <dbReference type="ARBA" id="ARBA00023163"/>
    </source>
</evidence>
<dbReference type="Gene3D" id="1.10.10.10">
    <property type="entry name" value="Winged helix-like DNA-binding domain superfamily/Winged helix DNA-binding domain"/>
    <property type="match status" value="1"/>
</dbReference>
<protein>
    <submittedName>
        <fullName evidence="4">Helix-turn-helix, type 11 domain-containing protein</fullName>
    </submittedName>
</protein>
<dbReference type="SUPFAM" id="SSF46785">
    <property type="entry name" value="Winged helix' DNA-binding domain"/>
    <property type="match status" value="1"/>
</dbReference>
<dbReference type="InterPro" id="IPR013196">
    <property type="entry name" value="HTH_11"/>
</dbReference>
<dbReference type="InterPro" id="IPR036390">
    <property type="entry name" value="WH_DNA-bd_sf"/>
</dbReference>